<keyword evidence="2" id="KW-1185">Reference proteome</keyword>
<sequence length="130" mass="14892">MQSCASIPSMVSVSLFSLEVCQDNQVLFQASLRAFVFSLECTYSCYKPRNLLILKDDVDVAVELQLKFQSALRLQLPLIVNPFEIPEILQIPEVPEIPEIEKGTWKIEDIDQINFTSRCRSMMTPRMCMS</sequence>
<proteinExistence type="predicted"/>
<evidence type="ECO:0000313" key="2">
    <source>
        <dbReference type="Proteomes" id="UP001162992"/>
    </source>
</evidence>
<organism evidence="1 2">
    <name type="scientific">Diphasiastrum complanatum</name>
    <name type="common">Issler's clubmoss</name>
    <name type="synonym">Lycopodium complanatum</name>
    <dbReference type="NCBI Taxonomy" id="34168"/>
    <lineage>
        <taxon>Eukaryota</taxon>
        <taxon>Viridiplantae</taxon>
        <taxon>Streptophyta</taxon>
        <taxon>Embryophyta</taxon>
        <taxon>Tracheophyta</taxon>
        <taxon>Lycopodiopsida</taxon>
        <taxon>Lycopodiales</taxon>
        <taxon>Lycopodiaceae</taxon>
        <taxon>Lycopodioideae</taxon>
        <taxon>Diphasiastrum</taxon>
    </lineage>
</organism>
<protein>
    <submittedName>
        <fullName evidence="1">Uncharacterized protein</fullName>
    </submittedName>
</protein>
<reference evidence="2" key="1">
    <citation type="journal article" date="2024" name="Proc. Natl. Acad. Sci. U.S.A.">
        <title>Extraordinary preservation of gene collinearity over three hundred million years revealed in homosporous lycophytes.</title>
        <authorList>
            <person name="Li C."/>
            <person name="Wickell D."/>
            <person name="Kuo L.Y."/>
            <person name="Chen X."/>
            <person name="Nie B."/>
            <person name="Liao X."/>
            <person name="Peng D."/>
            <person name="Ji J."/>
            <person name="Jenkins J."/>
            <person name="Williams M."/>
            <person name="Shu S."/>
            <person name="Plott C."/>
            <person name="Barry K."/>
            <person name="Rajasekar S."/>
            <person name="Grimwood J."/>
            <person name="Han X."/>
            <person name="Sun S."/>
            <person name="Hou Z."/>
            <person name="He W."/>
            <person name="Dai G."/>
            <person name="Sun C."/>
            <person name="Schmutz J."/>
            <person name="Leebens-Mack J.H."/>
            <person name="Li F.W."/>
            <person name="Wang L."/>
        </authorList>
    </citation>
    <scope>NUCLEOTIDE SEQUENCE [LARGE SCALE GENOMIC DNA]</scope>
    <source>
        <strain evidence="2">cv. PW_Plant_1</strain>
    </source>
</reference>
<dbReference type="Proteomes" id="UP001162992">
    <property type="component" value="Chromosome 2"/>
</dbReference>
<evidence type="ECO:0000313" key="1">
    <source>
        <dbReference type="EMBL" id="KAJ7565098.1"/>
    </source>
</evidence>
<gene>
    <name evidence="1" type="ORF">O6H91_02G048000</name>
</gene>
<accession>A0ACC2EF60</accession>
<dbReference type="EMBL" id="CM055093">
    <property type="protein sequence ID" value="KAJ7565098.1"/>
    <property type="molecule type" value="Genomic_DNA"/>
</dbReference>
<name>A0ACC2EF60_DIPCM</name>
<comment type="caution">
    <text evidence="1">The sequence shown here is derived from an EMBL/GenBank/DDBJ whole genome shotgun (WGS) entry which is preliminary data.</text>
</comment>